<protein>
    <submittedName>
        <fullName evidence="5">Phosphatidylserine decarboxylase</fullName>
    </submittedName>
</protein>
<dbReference type="Proteomes" id="UP000285310">
    <property type="component" value="Unassembled WGS sequence"/>
</dbReference>
<comment type="caution">
    <text evidence="5">The sequence shown here is derived from an EMBL/GenBank/DDBJ whole genome shotgun (WGS) entry which is preliminary data.</text>
</comment>
<name>A0A423PH01_9GAMM</name>
<dbReference type="InParanoid" id="A0A423PH01"/>
<evidence type="ECO:0000256" key="1">
    <source>
        <dbReference type="ARBA" id="ARBA00022793"/>
    </source>
</evidence>
<dbReference type="GO" id="GO:0008654">
    <property type="term" value="P:phospholipid biosynthetic process"/>
    <property type="evidence" value="ECO:0007669"/>
    <property type="project" value="InterPro"/>
</dbReference>
<evidence type="ECO:0000256" key="4">
    <source>
        <dbReference type="ARBA" id="ARBA00023317"/>
    </source>
</evidence>
<evidence type="ECO:0000313" key="5">
    <source>
        <dbReference type="EMBL" id="ROO24870.1"/>
    </source>
</evidence>
<reference evidence="5 6" key="1">
    <citation type="submission" date="2013-10" db="EMBL/GenBank/DDBJ databases">
        <title>Salinisphaera japonica YTM-1 Genome Sequencing.</title>
        <authorList>
            <person name="Lai Q."/>
            <person name="Li C."/>
            <person name="Shao Z."/>
        </authorList>
    </citation>
    <scope>NUCLEOTIDE SEQUENCE [LARGE SCALE GENOMIC DNA]</scope>
    <source>
        <strain evidence="5 6">YTM-1</strain>
    </source>
</reference>
<accession>A0A423PH01</accession>
<proteinExistence type="predicted"/>
<sequence length="398" mass="44332">MAAHDPDQVVHNLQRYARACDTDFIALLEQSLQKAKARADDALDPLLIKALRWPQTFDEYTDYVADFMRWIPCQSDDEIWRELSERDQYEQEVYDRLCHFFWLIDQDVGDSQQKIAENIEWFRDWLLEVARDWGVFLDSPESFSDEILDQFVRNAPQYRVAESLINGRPNQPSGWLSFNQFFARELNTGLRPIASPGDNRVVASAADCAYQQQFTIDADSSIPGCRVKRTHQYGNVAELLGHGPSADAFAGGTFVHYALPPSAYHRFHLPVGGRVAEAYTVSGKAYLQVSLGNGGFESHDDATTGYEFSQTRGVVIIDTADSPDGDIGLVAAVPVGMSHVGSINLTATIDRPAAKGAEFGYFLFGGSDMILLFQAGAAPDIDPDTGFRFYGSEIARCR</sequence>
<dbReference type="GO" id="GO:0004609">
    <property type="term" value="F:phosphatidylserine decarboxylase activity"/>
    <property type="evidence" value="ECO:0007669"/>
    <property type="project" value="InterPro"/>
</dbReference>
<dbReference type="InterPro" id="IPR003817">
    <property type="entry name" value="PS_Dcarbxylase"/>
</dbReference>
<keyword evidence="1" id="KW-0210">Decarboxylase</keyword>
<dbReference type="Pfam" id="PF02666">
    <property type="entry name" value="PS_Dcarbxylase"/>
    <property type="match status" value="1"/>
</dbReference>
<dbReference type="PANTHER" id="PTHR10067">
    <property type="entry name" value="PHOSPHATIDYLSERINE DECARBOXYLASE"/>
    <property type="match status" value="1"/>
</dbReference>
<gene>
    <name evidence="5" type="ORF">SAJA_13820</name>
</gene>
<evidence type="ECO:0000256" key="2">
    <source>
        <dbReference type="ARBA" id="ARBA00023145"/>
    </source>
</evidence>
<dbReference type="EMBL" id="AYKG01000056">
    <property type="protein sequence ID" value="ROO24870.1"/>
    <property type="molecule type" value="Genomic_DNA"/>
</dbReference>
<keyword evidence="3" id="KW-0456">Lyase</keyword>
<dbReference type="AlphaFoldDB" id="A0A423PH01"/>
<keyword evidence="6" id="KW-1185">Reference proteome</keyword>
<organism evidence="5 6">
    <name type="scientific">Salinisphaera japonica YTM-1</name>
    <dbReference type="NCBI Taxonomy" id="1209778"/>
    <lineage>
        <taxon>Bacteria</taxon>
        <taxon>Pseudomonadati</taxon>
        <taxon>Pseudomonadota</taxon>
        <taxon>Gammaproteobacteria</taxon>
        <taxon>Salinisphaerales</taxon>
        <taxon>Salinisphaeraceae</taxon>
        <taxon>Salinisphaera</taxon>
    </lineage>
</organism>
<evidence type="ECO:0000313" key="6">
    <source>
        <dbReference type="Proteomes" id="UP000285310"/>
    </source>
</evidence>
<dbReference type="RefSeq" id="WP_221180252.1">
    <property type="nucleotide sequence ID" value="NZ_AYKG01000056.1"/>
</dbReference>
<dbReference type="PANTHER" id="PTHR10067:SF13">
    <property type="entry name" value="PHOSPHATIDYLSERINE DECARBOXYLASE"/>
    <property type="match status" value="1"/>
</dbReference>
<evidence type="ECO:0000256" key="3">
    <source>
        <dbReference type="ARBA" id="ARBA00023239"/>
    </source>
</evidence>
<keyword evidence="2" id="KW-0865">Zymogen</keyword>
<keyword evidence="4" id="KW-0670">Pyruvate</keyword>